<comment type="caution">
    <text evidence="1">The sequence shown here is derived from an EMBL/GenBank/DDBJ whole genome shotgun (WGS) entry which is preliminary data.</text>
</comment>
<sequence length="150" mass="17361">MSSTDHINLILPSQCLHQWTEDLEALGFVPDPMAQRRQAFGMIKVFDPSQFGSVRVSMGDTQDVWQGDHPALYEQITTRLGTNQWSDFVVTFAYQPRAEQETLVLLRWVAQHYPKYAAAIDYHHLLEPSDMAALDREMLYWSGELWDDND</sequence>
<dbReference type="RefSeq" id="WP_345724797.1">
    <property type="nucleotide sequence ID" value="NZ_BAABRU010000037.1"/>
</dbReference>
<protein>
    <recommendedName>
        <fullName evidence="3">DUF4253 domain-containing protein</fullName>
    </recommendedName>
</protein>
<gene>
    <name evidence="1" type="ORF">Hgul01_05046</name>
</gene>
<keyword evidence="2" id="KW-1185">Reference proteome</keyword>
<evidence type="ECO:0000313" key="2">
    <source>
        <dbReference type="Proteomes" id="UP001428290"/>
    </source>
</evidence>
<dbReference type="EMBL" id="BAABRU010000037">
    <property type="protein sequence ID" value="GAA5531221.1"/>
    <property type="molecule type" value="Genomic_DNA"/>
</dbReference>
<evidence type="ECO:0008006" key="3">
    <source>
        <dbReference type="Google" id="ProtNLM"/>
    </source>
</evidence>
<proteinExistence type="predicted"/>
<accession>A0ABP9X9T7</accession>
<evidence type="ECO:0000313" key="1">
    <source>
        <dbReference type="EMBL" id="GAA5531221.1"/>
    </source>
</evidence>
<name>A0ABP9X9T7_9CHLR</name>
<dbReference type="Proteomes" id="UP001428290">
    <property type="component" value="Unassembled WGS sequence"/>
</dbReference>
<organism evidence="1 2">
    <name type="scientific">Herpetosiphon gulosus</name>
    <dbReference type="NCBI Taxonomy" id="1973496"/>
    <lineage>
        <taxon>Bacteria</taxon>
        <taxon>Bacillati</taxon>
        <taxon>Chloroflexota</taxon>
        <taxon>Chloroflexia</taxon>
        <taxon>Herpetosiphonales</taxon>
        <taxon>Herpetosiphonaceae</taxon>
        <taxon>Herpetosiphon</taxon>
    </lineage>
</organism>
<reference evidence="1 2" key="1">
    <citation type="submission" date="2024-02" db="EMBL/GenBank/DDBJ databases">
        <title>Herpetosiphon gulosus NBRC 112829.</title>
        <authorList>
            <person name="Ichikawa N."/>
            <person name="Katano-Makiyama Y."/>
            <person name="Hidaka K."/>
        </authorList>
    </citation>
    <scope>NUCLEOTIDE SEQUENCE [LARGE SCALE GENOMIC DNA]</scope>
    <source>
        <strain evidence="1 2">NBRC 112829</strain>
    </source>
</reference>